<dbReference type="GO" id="GO:0042393">
    <property type="term" value="F:histone binding"/>
    <property type="evidence" value="ECO:0007669"/>
    <property type="project" value="TreeGrafter"/>
</dbReference>
<evidence type="ECO:0000256" key="1">
    <source>
        <dbReference type="ARBA" id="ARBA00004123"/>
    </source>
</evidence>
<keyword evidence="2" id="KW-0539">Nucleus</keyword>
<feature type="compositionally biased region" description="Basic and acidic residues" evidence="3">
    <location>
        <begin position="394"/>
        <end position="407"/>
    </location>
</feature>
<reference evidence="5 6" key="1">
    <citation type="journal article" date="2021" name="Commun. Biol.">
        <title>The genome of Shorea leprosula (Dipterocarpaceae) highlights the ecological relevance of drought in aseasonal tropical rainforests.</title>
        <authorList>
            <person name="Ng K.K.S."/>
            <person name="Kobayashi M.J."/>
            <person name="Fawcett J.A."/>
            <person name="Hatakeyama M."/>
            <person name="Paape T."/>
            <person name="Ng C.H."/>
            <person name="Ang C.C."/>
            <person name="Tnah L.H."/>
            <person name="Lee C.T."/>
            <person name="Nishiyama T."/>
            <person name="Sese J."/>
            <person name="O'Brien M.J."/>
            <person name="Copetti D."/>
            <person name="Mohd Noor M.I."/>
            <person name="Ong R.C."/>
            <person name="Putra M."/>
            <person name="Sireger I.Z."/>
            <person name="Indrioko S."/>
            <person name="Kosugi Y."/>
            <person name="Izuno A."/>
            <person name="Isagi Y."/>
            <person name="Lee S.L."/>
            <person name="Shimizu K.K."/>
        </authorList>
    </citation>
    <scope>NUCLEOTIDE SEQUENCE [LARGE SCALE GENOMIC DNA]</scope>
    <source>
        <strain evidence="5">214</strain>
    </source>
</reference>
<dbReference type="InterPro" id="IPR032308">
    <property type="entry name" value="TDBD"/>
</dbReference>
<proteinExistence type="predicted"/>
<dbReference type="PANTHER" id="PTHR47025">
    <property type="entry name" value="AUTOIMMUNE REGULATOR"/>
    <property type="match status" value="1"/>
</dbReference>
<name>A0AAV5I1S9_9ROSI</name>
<dbReference type="AlphaFoldDB" id="A0AAV5I1S9"/>
<gene>
    <name evidence="5" type="ORF">SLEP1_g5702</name>
</gene>
<organism evidence="5 6">
    <name type="scientific">Rubroshorea leprosula</name>
    <dbReference type="NCBI Taxonomy" id="152421"/>
    <lineage>
        <taxon>Eukaryota</taxon>
        <taxon>Viridiplantae</taxon>
        <taxon>Streptophyta</taxon>
        <taxon>Embryophyta</taxon>
        <taxon>Tracheophyta</taxon>
        <taxon>Spermatophyta</taxon>
        <taxon>Magnoliopsida</taxon>
        <taxon>eudicotyledons</taxon>
        <taxon>Gunneridae</taxon>
        <taxon>Pentapetalae</taxon>
        <taxon>rosids</taxon>
        <taxon>malvids</taxon>
        <taxon>Malvales</taxon>
        <taxon>Dipterocarpaceae</taxon>
        <taxon>Rubroshorea</taxon>
    </lineage>
</organism>
<accession>A0AAV5I1S9</accession>
<evidence type="ECO:0000313" key="6">
    <source>
        <dbReference type="Proteomes" id="UP001054252"/>
    </source>
</evidence>
<sequence>MLRDGGCMTDGEMGYNNSSRIQPKRSHQWFMDSTGPELFSNKRQAIEAVGSRPVSGISDVTVSSWPNASSFQSVTGQFPDHPFRSESLQTFNLGDGNTPIDSVIMNVGRKDFEHQYDSGSSVSLSMSHTTEDASPCLSFGVRKVKVNQVRDSNSCMPASMGTAYNRSDNTISLGPTYGNVDENTISMGPAFSKADGNFISIGHTFNKGDGSFISMGHNYNKGNETILSMGQSFDKRDGSFISIGQSYEKGDSNLISLSSSYDNGNDNFISMAPSYNKHESVGPSCEKGVGNLISIGQSYDKADFNVTAVGPAQDEGDSSILSVGHNYNKDECHAISFESFHDETEANRPGSIITSYDLLMNNHNPMQVPDVAGQKELVEATPDSNVDGAPKSNSKTDTKPKTKEPKTAKKVPPNNFPSNVKSLLSTGILDGVNVKYVSWSREKSLKGYIKGTGYSCGCTECKFEKALNAYEFERHANCKTKHPNNHIYFENGKTIYAVVQELKNTPQEMLFDAIQNVTGSQINEKNFRVWKASYQAATRELQRIYGKDEVSLPS</sequence>
<dbReference type="Proteomes" id="UP001054252">
    <property type="component" value="Unassembled WGS sequence"/>
</dbReference>
<dbReference type="GO" id="GO:0005634">
    <property type="term" value="C:nucleus"/>
    <property type="evidence" value="ECO:0007669"/>
    <property type="project" value="UniProtKB-SubCell"/>
</dbReference>
<dbReference type="Pfam" id="PF16135">
    <property type="entry name" value="TDBD"/>
    <property type="match status" value="1"/>
</dbReference>
<feature type="domain" description="Tify" evidence="4">
    <location>
        <begin position="447"/>
        <end position="501"/>
    </location>
</feature>
<comment type="subcellular location">
    <subcellularLocation>
        <location evidence="1">Nucleus</location>
    </subcellularLocation>
</comment>
<dbReference type="GO" id="GO:0045944">
    <property type="term" value="P:positive regulation of transcription by RNA polymerase II"/>
    <property type="evidence" value="ECO:0007669"/>
    <property type="project" value="TreeGrafter"/>
</dbReference>
<evidence type="ECO:0000256" key="3">
    <source>
        <dbReference type="SAM" id="MobiDB-lite"/>
    </source>
</evidence>
<dbReference type="GO" id="GO:0003682">
    <property type="term" value="F:chromatin binding"/>
    <property type="evidence" value="ECO:0007669"/>
    <property type="project" value="TreeGrafter"/>
</dbReference>
<evidence type="ECO:0000256" key="2">
    <source>
        <dbReference type="ARBA" id="ARBA00023242"/>
    </source>
</evidence>
<feature type="region of interest" description="Disordered" evidence="3">
    <location>
        <begin position="381"/>
        <end position="416"/>
    </location>
</feature>
<protein>
    <recommendedName>
        <fullName evidence="4">Tify domain-containing protein</fullName>
    </recommendedName>
</protein>
<evidence type="ECO:0000313" key="5">
    <source>
        <dbReference type="EMBL" id="GKU91892.1"/>
    </source>
</evidence>
<evidence type="ECO:0000259" key="4">
    <source>
        <dbReference type="Pfam" id="PF16135"/>
    </source>
</evidence>
<dbReference type="GO" id="GO:0000977">
    <property type="term" value="F:RNA polymerase II transcription regulatory region sequence-specific DNA binding"/>
    <property type="evidence" value="ECO:0007669"/>
    <property type="project" value="TreeGrafter"/>
</dbReference>
<dbReference type="EMBL" id="BPVZ01000005">
    <property type="protein sequence ID" value="GKU91892.1"/>
    <property type="molecule type" value="Genomic_DNA"/>
</dbReference>
<dbReference type="PANTHER" id="PTHR47025:SF6">
    <property type="entry name" value="N-LYSINE METHYLTRANSFERASE"/>
    <property type="match status" value="1"/>
</dbReference>
<comment type="caution">
    <text evidence="5">The sequence shown here is derived from an EMBL/GenBank/DDBJ whole genome shotgun (WGS) entry which is preliminary data.</text>
</comment>
<keyword evidence="6" id="KW-1185">Reference proteome</keyword>